<dbReference type="AlphaFoldDB" id="A0A0A8YTQ1"/>
<reference evidence="1" key="2">
    <citation type="journal article" date="2015" name="Data Brief">
        <title>Shoot transcriptome of the giant reed, Arundo donax.</title>
        <authorList>
            <person name="Barrero R.A."/>
            <person name="Guerrero F.D."/>
            <person name="Moolhuijzen P."/>
            <person name="Goolsby J.A."/>
            <person name="Tidwell J."/>
            <person name="Bellgard S.E."/>
            <person name="Bellgard M.I."/>
        </authorList>
    </citation>
    <scope>NUCLEOTIDE SEQUENCE</scope>
    <source>
        <tissue evidence="1">Shoot tissue taken approximately 20 cm above the soil surface</tissue>
    </source>
</reference>
<evidence type="ECO:0000313" key="1">
    <source>
        <dbReference type="EMBL" id="JAD27950.1"/>
    </source>
</evidence>
<dbReference type="EMBL" id="GBRH01269945">
    <property type="protein sequence ID" value="JAD27950.1"/>
    <property type="molecule type" value="Transcribed_RNA"/>
</dbReference>
<accession>A0A0A8YTQ1</accession>
<protein>
    <submittedName>
        <fullName evidence="1">Uncharacterized protein</fullName>
    </submittedName>
</protein>
<name>A0A0A8YTQ1_ARUDO</name>
<sequence length="60" mass="7049">MQRHICSSHLKHTCIHFKLLRAPTPKQIHPIPTSATIHMHTCNHWSHHVLTRMWSIPLSI</sequence>
<reference evidence="1" key="1">
    <citation type="submission" date="2014-09" db="EMBL/GenBank/DDBJ databases">
        <authorList>
            <person name="Magalhaes I.L.F."/>
            <person name="Oliveira U."/>
            <person name="Santos F.R."/>
            <person name="Vidigal T.H.D.A."/>
            <person name="Brescovit A.D."/>
            <person name="Santos A.J."/>
        </authorList>
    </citation>
    <scope>NUCLEOTIDE SEQUENCE</scope>
    <source>
        <tissue evidence="1">Shoot tissue taken approximately 20 cm above the soil surface</tissue>
    </source>
</reference>
<proteinExistence type="predicted"/>
<organism evidence="1">
    <name type="scientific">Arundo donax</name>
    <name type="common">Giant reed</name>
    <name type="synonym">Donax arundinaceus</name>
    <dbReference type="NCBI Taxonomy" id="35708"/>
    <lineage>
        <taxon>Eukaryota</taxon>
        <taxon>Viridiplantae</taxon>
        <taxon>Streptophyta</taxon>
        <taxon>Embryophyta</taxon>
        <taxon>Tracheophyta</taxon>
        <taxon>Spermatophyta</taxon>
        <taxon>Magnoliopsida</taxon>
        <taxon>Liliopsida</taxon>
        <taxon>Poales</taxon>
        <taxon>Poaceae</taxon>
        <taxon>PACMAD clade</taxon>
        <taxon>Arundinoideae</taxon>
        <taxon>Arundineae</taxon>
        <taxon>Arundo</taxon>
    </lineage>
</organism>